<evidence type="ECO:0000256" key="1">
    <source>
        <dbReference type="PROSITE-ProRule" id="PRU00339"/>
    </source>
</evidence>
<dbReference type="SMART" id="SM00028">
    <property type="entry name" value="TPR"/>
    <property type="match status" value="1"/>
</dbReference>
<accession>A0A937AE47</accession>
<dbReference type="RefSeq" id="WP_201918810.1">
    <property type="nucleotide sequence ID" value="NZ_JAERQG010000001.1"/>
</dbReference>
<dbReference type="SUPFAM" id="SSF48452">
    <property type="entry name" value="TPR-like"/>
    <property type="match status" value="1"/>
</dbReference>
<gene>
    <name evidence="2" type="ORF">JKP34_06270</name>
</gene>
<keyword evidence="1" id="KW-0802">TPR repeat</keyword>
<dbReference type="AlphaFoldDB" id="A0A937AE47"/>
<keyword evidence="3" id="KW-1185">Reference proteome</keyword>
<dbReference type="PROSITE" id="PS50293">
    <property type="entry name" value="TPR_REGION"/>
    <property type="match status" value="1"/>
</dbReference>
<evidence type="ECO:0000313" key="3">
    <source>
        <dbReference type="Proteomes" id="UP000642920"/>
    </source>
</evidence>
<sequence length="235" mass="26561">MKNLTTMIITIIVMMYSSKSVGQNVDQLMKKAYVTNSKTLWKQAVTKSEGNLWTSALAHYGLLIGTMSDQDEALFDEYIDRTLDLLRKLEEEPAYTAEALAIRSGVYGLIMAYSPWKGMVYGYKSSSCLEKAYELAPKSPIVLSLQANSLYYTPTAFGGDKVEASKKFEQSVALFEEREAVNDNWMYLYTLANLGQAYHAIDKDEQALAIYNQALELAPDFYYVSKVLRPQVQKK</sequence>
<feature type="repeat" description="TPR" evidence="1">
    <location>
        <begin position="188"/>
        <end position="221"/>
    </location>
</feature>
<proteinExistence type="predicted"/>
<organism evidence="2 3">
    <name type="scientific">Marivirga atlantica</name>
    <dbReference type="NCBI Taxonomy" id="1548457"/>
    <lineage>
        <taxon>Bacteria</taxon>
        <taxon>Pseudomonadati</taxon>
        <taxon>Bacteroidota</taxon>
        <taxon>Cytophagia</taxon>
        <taxon>Cytophagales</taxon>
        <taxon>Marivirgaceae</taxon>
        <taxon>Marivirga</taxon>
    </lineage>
</organism>
<name>A0A937AE47_9BACT</name>
<dbReference type="PROSITE" id="PS50005">
    <property type="entry name" value="TPR"/>
    <property type="match status" value="1"/>
</dbReference>
<dbReference type="Proteomes" id="UP000642920">
    <property type="component" value="Unassembled WGS sequence"/>
</dbReference>
<evidence type="ECO:0000313" key="2">
    <source>
        <dbReference type="EMBL" id="MBL0764849.1"/>
    </source>
</evidence>
<dbReference type="InterPro" id="IPR011990">
    <property type="entry name" value="TPR-like_helical_dom_sf"/>
</dbReference>
<comment type="caution">
    <text evidence="2">The sequence shown here is derived from an EMBL/GenBank/DDBJ whole genome shotgun (WGS) entry which is preliminary data.</text>
</comment>
<reference evidence="2" key="1">
    <citation type="submission" date="2021-01" db="EMBL/GenBank/DDBJ databases">
        <title>Marivirga sp. nov., isolated from intertidal surface sediments.</title>
        <authorList>
            <person name="Zhang M."/>
        </authorList>
    </citation>
    <scope>NUCLEOTIDE SEQUENCE</scope>
    <source>
        <strain evidence="2">SM1354</strain>
    </source>
</reference>
<protein>
    <submittedName>
        <fullName evidence="2">Tetratricopeptide repeat protein</fullName>
    </submittedName>
</protein>
<dbReference type="EMBL" id="JAERQG010000001">
    <property type="protein sequence ID" value="MBL0764849.1"/>
    <property type="molecule type" value="Genomic_DNA"/>
</dbReference>
<dbReference type="Gene3D" id="1.25.40.10">
    <property type="entry name" value="Tetratricopeptide repeat domain"/>
    <property type="match status" value="1"/>
</dbReference>
<dbReference type="InterPro" id="IPR019734">
    <property type="entry name" value="TPR_rpt"/>
</dbReference>